<dbReference type="EMBL" id="JACWLN010000001">
    <property type="protein sequence ID" value="MBD1259429.1"/>
    <property type="molecule type" value="Genomic_DNA"/>
</dbReference>
<gene>
    <name evidence="1" type="ORF">HZY62_02430</name>
    <name evidence="2" type="ORF">LX92_01363</name>
</gene>
<name>A0A316E3E9_9FLAO</name>
<protein>
    <submittedName>
        <fullName evidence="2">Uncharacterized protein</fullName>
    </submittedName>
</protein>
<organism evidence="2 3">
    <name type="scientific">Maribacter polysiphoniae</name>
    <dbReference type="NCBI Taxonomy" id="429344"/>
    <lineage>
        <taxon>Bacteria</taxon>
        <taxon>Pseudomonadati</taxon>
        <taxon>Bacteroidota</taxon>
        <taxon>Flavobacteriia</taxon>
        <taxon>Flavobacteriales</taxon>
        <taxon>Flavobacteriaceae</taxon>
        <taxon>Maribacter</taxon>
    </lineage>
</organism>
<keyword evidence="4" id="KW-1185">Reference proteome</keyword>
<evidence type="ECO:0000313" key="4">
    <source>
        <dbReference type="Proteomes" id="UP000651837"/>
    </source>
</evidence>
<dbReference type="EMBL" id="QGGQ01000002">
    <property type="protein sequence ID" value="PWK24994.1"/>
    <property type="molecule type" value="Genomic_DNA"/>
</dbReference>
<comment type="caution">
    <text evidence="2">The sequence shown here is derived from an EMBL/GenBank/DDBJ whole genome shotgun (WGS) entry which is preliminary data.</text>
</comment>
<dbReference type="AlphaFoldDB" id="A0A316E3E9"/>
<dbReference type="RefSeq" id="WP_109649514.1">
    <property type="nucleotide sequence ID" value="NZ_JACWLN010000001.1"/>
</dbReference>
<proteinExistence type="predicted"/>
<evidence type="ECO:0000313" key="3">
    <source>
        <dbReference type="Proteomes" id="UP000245667"/>
    </source>
</evidence>
<evidence type="ECO:0000313" key="1">
    <source>
        <dbReference type="EMBL" id="MBD1259429.1"/>
    </source>
</evidence>
<reference evidence="2 3" key="1">
    <citation type="submission" date="2018-05" db="EMBL/GenBank/DDBJ databases">
        <title>Genomic Encyclopedia of Archaeal and Bacterial Type Strains, Phase II (KMG-II): from individual species to whole genera.</title>
        <authorList>
            <person name="Goeker M."/>
        </authorList>
    </citation>
    <scope>NUCLEOTIDE SEQUENCE [LARGE SCALE GENOMIC DNA]</scope>
    <source>
        <strain evidence="2 3">DSM 23514</strain>
    </source>
</reference>
<reference evidence="1 4" key="2">
    <citation type="submission" date="2020-07" db="EMBL/GenBank/DDBJ databases">
        <title>The draft genome sequence of Maribacter polysiphoniae KCTC 22021.</title>
        <authorList>
            <person name="Mu L."/>
        </authorList>
    </citation>
    <scope>NUCLEOTIDE SEQUENCE [LARGE SCALE GENOMIC DNA]</scope>
    <source>
        <strain evidence="1 4">KCTC 22021</strain>
    </source>
</reference>
<accession>A0A316E3E9</accession>
<evidence type="ECO:0000313" key="2">
    <source>
        <dbReference type="EMBL" id="PWK24994.1"/>
    </source>
</evidence>
<dbReference type="Proteomes" id="UP000651837">
    <property type="component" value="Unassembled WGS sequence"/>
</dbReference>
<dbReference type="OrthoDB" id="1436858at2"/>
<dbReference type="Proteomes" id="UP000245667">
    <property type="component" value="Unassembled WGS sequence"/>
</dbReference>
<sequence length="184" mass="20779">MKKLSIVIGICVLAVVVQCQKEKDTSFLITNHSVGKLERISLIRDLDLIYYQDSIVKDTMKLASGLGARSIKIYEKGGNHLLTLTPSLDSIPKIQNVRINDPRFETEKGIGLNSTFKDIKEKYTIQKIVTSLNNIIIFVKDSDVYFTIDKSQLPESLRYVSSPNIDPVQVPDGAKIKYMMIAWE</sequence>